<organism evidence="2 3">
    <name type="scientific">Pseudoscardovia radai</name>
    <dbReference type="NCBI Taxonomy" id="987066"/>
    <lineage>
        <taxon>Bacteria</taxon>
        <taxon>Bacillati</taxon>
        <taxon>Actinomycetota</taxon>
        <taxon>Actinomycetes</taxon>
        <taxon>Bifidobacteriales</taxon>
        <taxon>Bifidobacteriaceae</taxon>
        <taxon>Pseudoscardovia</taxon>
    </lineage>
</organism>
<accession>A0A261EX18</accession>
<dbReference type="RefSeq" id="WP_094661062.1">
    <property type="nucleotide sequence ID" value="NZ_MWWR01000010.1"/>
</dbReference>
<reference evidence="2 3" key="1">
    <citation type="journal article" date="2017" name="BMC Genomics">
        <title>Comparative genomic and phylogenomic analyses of the Bifidobacteriaceae family.</title>
        <authorList>
            <person name="Lugli G.A."/>
            <person name="Milani C."/>
            <person name="Turroni F."/>
            <person name="Duranti S."/>
            <person name="Mancabelli L."/>
            <person name="Mangifesta M."/>
            <person name="Ferrario C."/>
            <person name="Modesto M."/>
            <person name="Mattarelli P."/>
            <person name="Jiri K."/>
            <person name="van Sinderen D."/>
            <person name="Ventura M."/>
        </authorList>
    </citation>
    <scope>NUCLEOTIDE SEQUENCE [LARGE SCALE GENOMIC DNA]</scope>
    <source>
        <strain evidence="2 3">DSM 24742</strain>
    </source>
</reference>
<dbReference type="Proteomes" id="UP000216725">
    <property type="component" value="Unassembled WGS sequence"/>
</dbReference>
<evidence type="ECO:0000313" key="2">
    <source>
        <dbReference type="EMBL" id="OZG51206.1"/>
    </source>
</evidence>
<protein>
    <submittedName>
        <fullName evidence="2">Uncharacterized protein</fullName>
    </submittedName>
</protein>
<dbReference type="EMBL" id="MWWR01000010">
    <property type="protein sequence ID" value="OZG51206.1"/>
    <property type="molecule type" value="Genomic_DNA"/>
</dbReference>
<evidence type="ECO:0000256" key="1">
    <source>
        <dbReference type="SAM" id="MobiDB-lite"/>
    </source>
</evidence>
<dbReference type="AlphaFoldDB" id="A0A261EX18"/>
<sequence length="146" mass="16051">MTTQTMITQEAPTMLETQNTPTAHDAHAGQAATHVAVAQEDDDTPSLQPAGPDFPDFGDGGGGHHTCDWEESMCDDTATHYTHCLCGDPECESDHIQYYCDRHYALKLALKLQHLRECEAYEHDEPCEANRVVTLAHIDAFGPVAI</sequence>
<name>A0A261EX18_9BIFI</name>
<gene>
    <name evidence="2" type="ORF">PSRA_1248</name>
</gene>
<evidence type="ECO:0000313" key="3">
    <source>
        <dbReference type="Proteomes" id="UP000216725"/>
    </source>
</evidence>
<comment type="caution">
    <text evidence="2">The sequence shown here is derived from an EMBL/GenBank/DDBJ whole genome shotgun (WGS) entry which is preliminary data.</text>
</comment>
<dbReference type="OrthoDB" id="3240436at2"/>
<feature type="region of interest" description="Disordered" evidence="1">
    <location>
        <begin position="40"/>
        <end position="62"/>
    </location>
</feature>
<keyword evidence="3" id="KW-1185">Reference proteome</keyword>
<proteinExistence type="predicted"/>